<dbReference type="GO" id="GO:0005634">
    <property type="term" value="C:nucleus"/>
    <property type="evidence" value="ECO:0007669"/>
    <property type="project" value="TreeGrafter"/>
</dbReference>
<comment type="caution">
    <text evidence="5">The sequence shown here is derived from an EMBL/GenBank/DDBJ whole genome shotgun (WGS) entry which is preliminary data.</text>
</comment>
<dbReference type="InterPro" id="IPR012337">
    <property type="entry name" value="RNaseH-like_sf"/>
</dbReference>
<keyword evidence="1" id="KW-0540">Nuclease</keyword>
<dbReference type="Proteomes" id="UP001151699">
    <property type="component" value="Chromosome A"/>
</dbReference>
<evidence type="ECO:0000313" key="5">
    <source>
        <dbReference type="EMBL" id="KAJ6645409.1"/>
    </source>
</evidence>
<keyword evidence="6" id="KW-1185">Reference proteome</keyword>
<dbReference type="AlphaFoldDB" id="A0A9Q0N9Y6"/>
<dbReference type="GO" id="GO:0008408">
    <property type="term" value="F:3'-5' exonuclease activity"/>
    <property type="evidence" value="ECO:0007669"/>
    <property type="project" value="InterPro"/>
</dbReference>
<feature type="domain" description="3'-5' exonuclease" evidence="4">
    <location>
        <begin position="483"/>
        <end position="667"/>
    </location>
</feature>
<feature type="domain" description="3'-5' exonuclease" evidence="4">
    <location>
        <begin position="31"/>
        <end position="209"/>
    </location>
</feature>
<dbReference type="GO" id="GO:0005737">
    <property type="term" value="C:cytoplasm"/>
    <property type="evidence" value="ECO:0007669"/>
    <property type="project" value="TreeGrafter"/>
</dbReference>
<reference evidence="5" key="1">
    <citation type="submission" date="2022-07" db="EMBL/GenBank/DDBJ databases">
        <authorList>
            <person name="Trinca V."/>
            <person name="Uliana J.V.C."/>
            <person name="Torres T.T."/>
            <person name="Ward R.J."/>
            <person name="Monesi N."/>
        </authorList>
    </citation>
    <scope>NUCLEOTIDE SEQUENCE</scope>
    <source>
        <strain evidence="5">HSMRA1968</strain>
        <tissue evidence="5">Whole embryos</tissue>
    </source>
</reference>
<feature type="domain" description="3'-5' exonuclease" evidence="4">
    <location>
        <begin position="266"/>
        <end position="448"/>
    </location>
</feature>
<dbReference type="InterPro" id="IPR051132">
    <property type="entry name" value="3-5_Exonuclease_domain"/>
</dbReference>
<keyword evidence="3 5" id="KW-0269">Exonuclease</keyword>
<dbReference type="EMBL" id="WJQU01000001">
    <property type="protein sequence ID" value="KAJ6645409.1"/>
    <property type="molecule type" value="Genomic_DNA"/>
</dbReference>
<dbReference type="OrthoDB" id="10261556at2759"/>
<proteinExistence type="predicted"/>
<evidence type="ECO:0000256" key="1">
    <source>
        <dbReference type="ARBA" id="ARBA00022722"/>
    </source>
</evidence>
<dbReference type="SUPFAM" id="SSF53098">
    <property type="entry name" value="Ribonuclease H-like"/>
    <property type="match status" value="3"/>
</dbReference>
<dbReference type="GO" id="GO:0006139">
    <property type="term" value="P:nucleobase-containing compound metabolic process"/>
    <property type="evidence" value="ECO:0007669"/>
    <property type="project" value="InterPro"/>
</dbReference>
<accession>A0A9Q0N9Y6</accession>
<dbReference type="SMART" id="SM00474">
    <property type="entry name" value="35EXOc"/>
    <property type="match status" value="3"/>
</dbReference>
<gene>
    <name evidence="5" type="primary">Exd2_0</name>
    <name evidence="5" type="ORF">Bhyg_00615</name>
</gene>
<name>A0A9Q0N9Y6_9DIPT</name>
<sequence length="694" mass="81091">MEKEKFYEDEIEKCDKNKQIENDDPWGDQEIHIVENIEVCETVVGQMRRHCKEYNVIGISCSIQNSKRRIALLQLATHRGLCALVRLGKFQTFPDVLQAFLVDEKIVKACVNQDGDKTFDVALHLLEFNVKVANIIDLRYLAQSLNYPPLKLPGLSAQHLQIKLDDNSQLDRRKWTTDIKVLKPSNINYAAKVVRVIIELFKKFENEWISRHKKLREVYCRTRYLATYLNQVFPNQNLRKKHTVRTVATVEQQRLQEQTIFQNRTILLVSNASECRDAVKQLRDHCDEYKVLGLSCQHELARKPARLLQLATHRGLCVLFQKFDSMSAEIRELLEDTSILKICDRISFVDRLEGSYGFRVGSALELNDFHAHLQKESIYPRDAERPKEKSTYGQWLAKVFLNIDMETLDWRVINSDWVTLSLHEELDYAAKTAHVLIELFKFLDEKLLATEKYLGNRTKFFDDLFKQSQQKYTSACALPNQEIHVVNTVTECDEVVKEIKMYKQSEHVHRLITRANEIFFQFADIAKSTMYWVLIANGIHLANIKLHYYSWPLIEGYQLLEDDTILKVGILAHDDARRLYNDYRSNVWATLDLTNLAKECKYSKRGLGGLSLEALNVKLDHKKRGHKTMKFHKRWEKDMLPKENIRYAANDAHVSVELFKKFQTKLLPDSSYVTKDVQIFIDKHYPSGVVVRVY</sequence>
<evidence type="ECO:0000256" key="3">
    <source>
        <dbReference type="ARBA" id="ARBA00022839"/>
    </source>
</evidence>
<organism evidence="5 6">
    <name type="scientific">Pseudolycoriella hygida</name>
    <dbReference type="NCBI Taxonomy" id="35572"/>
    <lineage>
        <taxon>Eukaryota</taxon>
        <taxon>Metazoa</taxon>
        <taxon>Ecdysozoa</taxon>
        <taxon>Arthropoda</taxon>
        <taxon>Hexapoda</taxon>
        <taxon>Insecta</taxon>
        <taxon>Pterygota</taxon>
        <taxon>Neoptera</taxon>
        <taxon>Endopterygota</taxon>
        <taxon>Diptera</taxon>
        <taxon>Nematocera</taxon>
        <taxon>Sciaroidea</taxon>
        <taxon>Sciaridae</taxon>
        <taxon>Pseudolycoriella</taxon>
    </lineage>
</organism>
<protein>
    <submittedName>
        <fullName evidence="5">Exonuclease 3'-5' domain-containing protein 2</fullName>
    </submittedName>
</protein>
<dbReference type="Gene3D" id="3.30.420.10">
    <property type="entry name" value="Ribonuclease H-like superfamily/Ribonuclease H"/>
    <property type="match status" value="3"/>
</dbReference>
<keyword evidence="2" id="KW-0378">Hydrolase</keyword>
<evidence type="ECO:0000313" key="6">
    <source>
        <dbReference type="Proteomes" id="UP001151699"/>
    </source>
</evidence>
<dbReference type="PANTHER" id="PTHR13620">
    <property type="entry name" value="3-5 EXONUCLEASE"/>
    <property type="match status" value="1"/>
</dbReference>
<dbReference type="GO" id="GO:0003676">
    <property type="term" value="F:nucleic acid binding"/>
    <property type="evidence" value="ECO:0007669"/>
    <property type="project" value="InterPro"/>
</dbReference>
<dbReference type="PANTHER" id="PTHR13620:SF104">
    <property type="entry name" value="EXONUCLEASE 3'-5' DOMAIN-CONTAINING PROTEIN 2"/>
    <property type="match status" value="1"/>
</dbReference>
<dbReference type="InterPro" id="IPR036397">
    <property type="entry name" value="RNaseH_sf"/>
</dbReference>
<evidence type="ECO:0000256" key="2">
    <source>
        <dbReference type="ARBA" id="ARBA00022801"/>
    </source>
</evidence>
<evidence type="ECO:0000259" key="4">
    <source>
        <dbReference type="SMART" id="SM00474"/>
    </source>
</evidence>
<dbReference type="Pfam" id="PF01612">
    <property type="entry name" value="DNA_pol_A_exo1"/>
    <property type="match status" value="2"/>
</dbReference>
<dbReference type="InterPro" id="IPR002562">
    <property type="entry name" value="3'-5'_exonuclease_dom"/>
</dbReference>